<evidence type="ECO:0000313" key="11">
    <source>
        <dbReference type="EMBL" id="RNI09388.1"/>
    </source>
</evidence>
<keyword evidence="6" id="KW-0227">DNA damage</keyword>
<evidence type="ECO:0000313" key="13">
    <source>
        <dbReference type="EMBL" id="TCL12214.1"/>
    </source>
</evidence>
<dbReference type="AlphaFoldDB" id="A0A285F7H2"/>
<sequence>MNMQQLCCDIMKYLAGEYVDFLKYDPDLTHLTKFQREVLEATRKIPYGQTRTYGQLAEDIGKSKASRAVGRALNKNPYPLIIPCHRVVAKNNIGGYAGGKELKKKLLEMEKAINYDESVR</sequence>
<keyword evidence="4 12" id="KW-0489">Methyltransferase</keyword>
<dbReference type="PANTHER" id="PTHR10815">
    <property type="entry name" value="METHYLATED-DNA--PROTEIN-CYSTEINE METHYLTRANSFERASE"/>
    <property type="match status" value="1"/>
</dbReference>
<dbReference type="PANTHER" id="PTHR10815:SF13">
    <property type="entry name" value="METHYLATED-DNA--PROTEIN-CYSTEINE METHYLTRANSFERASE"/>
    <property type="match status" value="1"/>
</dbReference>
<dbReference type="GO" id="GO:0032259">
    <property type="term" value="P:methylation"/>
    <property type="evidence" value="ECO:0007669"/>
    <property type="project" value="UniProtKB-KW"/>
</dbReference>
<dbReference type="OrthoDB" id="372118at2157"/>
<dbReference type="InterPro" id="IPR036388">
    <property type="entry name" value="WH-like_DNA-bd_sf"/>
</dbReference>
<gene>
    <name evidence="10" type="ORF">B0H22_10342</name>
    <name evidence="13" type="ORF">C7960_1444</name>
    <name evidence="11" type="ORF">EDD83_05430</name>
    <name evidence="12" type="ORF">SAMN06295989_103193</name>
</gene>
<evidence type="ECO:0000256" key="6">
    <source>
        <dbReference type="ARBA" id="ARBA00022763"/>
    </source>
</evidence>
<evidence type="ECO:0000256" key="3">
    <source>
        <dbReference type="ARBA" id="ARBA00011918"/>
    </source>
</evidence>
<dbReference type="InterPro" id="IPR036217">
    <property type="entry name" value="MethylDNA_cys_MeTrfase_DNAb"/>
</dbReference>
<dbReference type="SUPFAM" id="SSF46767">
    <property type="entry name" value="Methylated DNA-protein cysteine methyltransferase, C-terminal domain"/>
    <property type="match status" value="1"/>
</dbReference>
<dbReference type="EMBL" id="RJJF01000015">
    <property type="protein sequence ID" value="RNI09388.1"/>
    <property type="molecule type" value="Genomic_DNA"/>
</dbReference>
<dbReference type="EMBL" id="OBDR01000003">
    <property type="protein sequence ID" value="SNY07248.1"/>
    <property type="molecule type" value="Genomic_DNA"/>
</dbReference>
<evidence type="ECO:0000256" key="4">
    <source>
        <dbReference type="ARBA" id="ARBA00022603"/>
    </source>
</evidence>
<evidence type="ECO:0000256" key="8">
    <source>
        <dbReference type="ARBA" id="ARBA00049348"/>
    </source>
</evidence>
<dbReference type="GO" id="GO:0006281">
    <property type="term" value="P:DNA repair"/>
    <property type="evidence" value="ECO:0007669"/>
    <property type="project" value="UniProtKB-KW"/>
</dbReference>
<dbReference type="InterPro" id="IPR001497">
    <property type="entry name" value="MethylDNA_cys_MeTrfase_AS"/>
</dbReference>
<accession>A0A285F7H2</accession>
<proteinExistence type="inferred from homology"/>
<organism evidence="12 14">
    <name type="scientific">Methanohalophilus euhalobius</name>
    <dbReference type="NCBI Taxonomy" id="51203"/>
    <lineage>
        <taxon>Archaea</taxon>
        <taxon>Methanobacteriati</taxon>
        <taxon>Methanobacteriota</taxon>
        <taxon>Stenosarchaea group</taxon>
        <taxon>Methanomicrobia</taxon>
        <taxon>Methanosarcinales</taxon>
        <taxon>Methanosarcinaceae</taxon>
        <taxon>Methanohalophilus</taxon>
    </lineage>
</organism>
<evidence type="ECO:0000256" key="5">
    <source>
        <dbReference type="ARBA" id="ARBA00022679"/>
    </source>
</evidence>
<evidence type="ECO:0000313" key="10">
    <source>
        <dbReference type="EMBL" id="PQV43033.1"/>
    </source>
</evidence>
<evidence type="ECO:0000313" key="16">
    <source>
        <dbReference type="Proteomes" id="UP000273978"/>
    </source>
</evidence>
<evidence type="ECO:0000313" key="14">
    <source>
        <dbReference type="Proteomes" id="UP000217726"/>
    </source>
</evidence>
<dbReference type="Pfam" id="PF01035">
    <property type="entry name" value="DNA_binding_1"/>
    <property type="match status" value="1"/>
</dbReference>
<comment type="similarity">
    <text evidence="2">Belongs to the MGMT family.</text>
</comment>
<dbReference type="Proteomes" id="UP000217726">
    <property type="component" value="Unassembled WGS sequence"/>
</dbReference>
<evidence type="ECO:0000313" key="15">
    <source>
        <dbReference type="Proteomes" id="UP000251060"/>
    </source>
</evidence>
<reference evidence="11 16" key="3">
    <citation type="submission" date="2018-10" db="EMBL/GenBank/DDBJ databases">
        <title>Cultivation of a novel Methanohalophilus strain from Kebrit Deep of the Red Sea and a genomic comparison of members of the genus Methanohalophilus.</title>
        <authorList>
            <person name="Guan Y."/>
            <person name="Ngugi D.K."/>
            <person name="Stingl U."/>
        </authorList>
    </citation>
    <scope>NUCLEOTIDE SEQUENCE [LARGE SCALE GENOMIC DNA]</scope>
    <source>
        <strain evidence="11 16">DSM 10369</strain>
    </source>
</reference>
<comment type="catalytic activity">
    <reaction evidence="1">
        <text>a 4-O-methyl-thymidine in DNA + L-cysteinyl-[protein] = a thymidine in DNA + S-methyl-L-cysteinyl-[protein]</text>
        <dbReference type="Rhea" id="RHEA:53428"/>
        <dbReference type="Rhea" id="RHEA-COMP:10131"/>
        <dbReference type="Rhea" id="RHEA-COMP:10132"/>
        <dbReference type="Rhea" id="RHEA-COMP:13555"/>
        <dbReference type="Rhea" id="RHEA-COMP:13556"/>
        <dbReference type="ChEBI" id="CHEBI:29950"/>
        <dbReference type="ChEBI" id="CHEBI:82612"/>
        <dbReference type="ChEBI" id="CHEBI:137386"/>
        <dbReference type="ChEBI" id="CHEBI:137387"/>
        <dbReference type="EC" id="2.1.1.63"/>
    </reaction>
</comment>
<dbReference type="Proteomes" id="UP000273978">
    <property type="component" value="Unassembled WGS sequence"/>
</dbReference>
<name>A0A285F7H2_9EURY</name>
<reference evidence="13 17" key="4">
    <citation type="submission" date="2019-03" db="EMBL/GenBank/DDBJ databases">
        <title>Subsurface microbial communities from deep shales in Ohio and West Virginia, USA.</title>
        <authorList>
            <person name="Wrighton K."/>
        </authorList>
    </citation>
    <scope>NUCLEOTIDE SEQUENCE [LARGE SCALE GENOMIC DNA]</scope>
    <source>
        <strain evidence="10 15">DSM 10369</strain>
        <strain evidence="13 17">WG1_MB</strain>
    </source>
</reference>
<evidence type="ECO:0000256" key="7">
    <source>
        <dbReference type="ARBA" id="ARBA00023204"/>
    </source>
</evidence>
<dbReference type="Gene3D" id="1.10.10.10">
    <property type="entry name" value="Winged helix-like DNA-binding domain superfamily/Winged helix DNA-binding domain"/>
    <property type="match status" value="1"/>
</dbReference>
<dbReference type="EMBL" id="SMMS01000001">
    <property type="protein sequence ID" value="TCL12214.1"/>
    <property type="molecule type" value="Genomic_DNA"/>
</dbReference>
<protein>
    <recommendedName>
        <fullName evidence="3">methylated-DNA--[protein]-cysteine S-methyltransferase</fullName>
        <ecNumber evidence="3">2.1.1.63</ecNumber>
    </recommendedName>
</protein>
<dbReference type="PROSITE" id="PS00374">
    <property type="entry name" value="MGMT"/>
    <property type="match status" value="1"/>
</dbReference>
<evidence type="ECO:0000256" key="2">
    <source>
        <dbReference type="ARBA" id="ARBA00008711"/>
    </source>
</evidence>
<evidence type="ECO:0000259" key="9">
    <source>
        <dbReference type="Pfam" id="PF01035"/>
    </source>
</evidence>
<dbReference type="Proteomes" id="UP000295404">
    <property type="component" value="Unassembled WGS sequence"/>
</dbReference>
<dbReference type="EC" id="2.1.1.63" evidence="3"/>
<keyword evidence="5 12" id="KW-0808">Transferase</keyword>
<dbReference type="InterPro" id="IPR014048">
    <property type="entry name" value="MethylDNA_cys_MeTrfase_DNA-bd"/>
</dbReference>
<keyword evidence="7" id="KW-0234">DNA repair</keyword>
<dbReference type="EMBL" id="PVBU01000003">
    <property type="protein sequence ID" value="PQV43033.1"/>
    <property type="molecule type" value="Genomic_DNA"/>
</dbReference>
<dbReference type="NCBIfam" id="TIGR00589">
    <property type="entry name" value="ogt"/>
    <property type="match status" value="1"/>
</dbReference>
<dbReference type="Proteomes" id="UP000251060">
    <property type="component" value="Unassembled WGS sequence"/>
</dbReference>
<evidence type="ECO:0000313" key="17">
    <source>
        <dbReference type="Proteomes" id="UP000295404"/>
    </source>
</evidence>
<feature type="domain" description="Methylated-DNA-[protein]-cysteine S-methyltransferase DNA binding" evidence="9">
    <location>
        <begin position="33"/>
        <end position="111"/>
    </location>
</feature>
<keyword evidence="14" id="KW-1185">Reference proteome</keyword>
<comment type="catalytic activity">
    <reaction evidence="8">
        <text>a 6-O-methyl-2'-deoxyguanosine in DNA + L-cysteinyl-[protein] = S-methyl-L-cysteinyl-[protein] + a 2'-deoxyguanosine in DNA</text>
        <dbReference type="Rhea" id="RHEA:24000"/>
        <dbReference type="Rhea" id="RHEA-COMP:10131"/>
        <dbReference type="Rhea" id="RHEA-COMP:10132"/>
        <dbReference type="Rhea" id="RHEA-COMP:11367"/>
        <dbReference type="Rhea" id="RHEA-COMP:11368"/>
        <dbReference type="ChEBI" id="CHEBI:29950"/>
        <dbReference type="ChEBI" id="CHEBI:82612"/>
        <dbReference type="ChEBI" id="CHEBI:85445"/>
        <dbReference type="ChEBI" id="CHEBI:85448"/>
        <dbReference type="EC" id="2.1.1.63"/>
    </reaction>
</comment>
<evidence type="ECO:0000256" key="1">
    <source>
        <dbReference type="ARBA" id="ARBA00001286"/>
    </source>
</evidence>
<evidence type="ECO:0000313" key="12">
    <source>
        <dbReference type="EMBL" id="SNY07248.1"/>
    </source>
</evidence>
<reference evidence="12" key="2">
    <citation type="submission" date="2017-09" db="EMBL/GenBank/DDBJ databases">
        <authorList>
            <person name="Ehlers B."/>
            <person name="Leendertz F.H."/>
        </authorList>
    </citation>
    <scope>NUCLEOTIDE SEQUENCE [LARGE SCALE GENOMIC DNA]</scope>
    <source>
        <strain evidence="12">WG-1MB</strain>
    </source>
</reference>
<reference evidence="14" key="1">
    <citation type="submission" date="2017-09" db="EMBL/GenBank/DDBJ databases">
        <authorList>
            <person name="Varghese N."/>
            <person name="Submissions S."/>
        </authorList>
    </citation>
    <scope>NUCLEOTIDE SEQUENCE [LARGE SCALE GENOMIC DNA]</scope>
    <source>
        <strain evidence="14">WG-1MB</strain>
    </source>
</reference>
<dbReference type="FunFam" id="1.10.10.10:FF:000214">
    <property type="entry name" value="Methylated-DNA--protein-cysteine methyltransferase"/>
    <property type="match status" value="1"/>
</dbReference>
<dbReference type="CDD" id="cd06445">
    <property type="entry name" value="ATase"/>
    <property type="match status" value="1"/>
</dbReference>
<dbReference type="GO" id="GO:0003908">
    <property type="term" value="F:methylated-DNA-[protein]-cysteine S-methyltransferase activity"/>
    <property type="evidence" value="ECO:0007669"/>
    <property type="project" value="UniProtKB-EC"/>
</dbReference>